<sequence length="48" mass="5201">MENQPAPIALIVKHAFADYRIGDKIDDPQQVDAILAGENAGQVLKVLN</sequence>
<dbReference type="EMBL" id="SNZP01000006">
    <property type="protein sequence ID" value="TDR80005.1"/>
    <property type="molecule type" value="Genomic_DNA"/>
</dbReference>
<gene>
    <name evidence="1" type="ORF">DFP86_106145</name>
</gene>
<evidence type="ECO:0000313" key="2">
    <source>
        <dbReference type="Proteomes" id="UP000295611"/>
    </source>
</evidence>
<organism evidence="1 2">
    <name type="scientific">Paludibacterium purpuratum</name>
    <dbReference type="NCBI Taxonomy" id="1144873"/>
    <lineage>
        <taxon>Bacteria</taxon>
        <taxon>Pseudomonadati</taxon>
        <taxon>Pseudomonadota</taxon>
        <taxon>Betaproteobacteria</taxon>
        <taxon>Neisseriales</taxon>
        <taxon>Chromobacteriaceae</taxon>
        <taxon>Paludibacterium</taxon>
    </lineage>
</organism>
<protein>
    <submittedName>
        <fullName evidence="1">Uncharacterized protein</fullName>
    </submittedName>
</protein>
<keyword evidence="2" id="KW-1185">Reference proteome</keyword>
<dbReference type="Proteomes" id="UP000295611">
    <property type="component" value="Unassembled WGS sequence"/>
</dbReference>
<accession>A0A4R7B895</accession>
<evidence type="ECO:0000313" key="1">
    <source>
        <dbReference type="EMBL" id="TDR80005.1"/>
    </source>
</evidence>
<proteinExistence type="predicted"/>
<reference evidence="1 2" key="1">
    <citation type="submission" date="2019-03" db="EMBL/GenBank/DDBJ databases">
        <title>Genomic Encyclopedia of Type Strains, Phase III (KMG-III): the genomes of soil and plant-associated and newly described type strains.</title>
        <authorList>
            <person name="Whitman W."/>
        </authorList>
    </citation>
    <scope>NUCLEOTIDE SEQUENCE [LARGE SCALE GENOMIC DNA]</scope>
    <source>
        <strain evidence="1 2">CECT 8976</strain>
    </source>
</reference>
<dbReference type="AlphaFoldDB" id="A0A4R7B895"/>
<name>A0A4R7B895_9NEIS</name>
<comment type="caution">
    <text evidence="1">The sequence shown here is derived from an EMBL/GenBank/DDBJ whole genome shotgun (WGS) entry which is preliminary data.</text>
</comment>
<dbReference type="RefSeq" id="WP_166642208.1">
    <property type="nucleotide sequence ID" value="NZ_SNZP01000006.1"/>
</dbReference>